<keyword evidence="6" id="KW-0812">Transmembrane</keyword>
<evidence type="ECO:0000256" key="1">
    <source>
        <dbReference type="ARBA" id="ARBA00005791"/>
    </source>
</evidence>
<organism evidence="8 9">
    <name type="scientific">Candidatus Wolfebacteria bacterium GW2011_GWC2_39_22</name>
    <dbReference type="NCBI Taxonomy" id="1619013"/>
    <lineage>
        <taxon>Bacteria</taxon>
        <taxon>Candidatus Wolfeibacteriota</taxon>
    </lineage>
</organism>
<evidence type="ECO:0000256" key="4">
    <source>
        <dbReference type="ARBA" id="ARBA00023157"/>
    </source>
</evidence>
<keyword evidence="4" id="KW-1015">Disulfide bond</keyword>
<evidence type="ECO:0000313" key="9">
    <source>
        <dbReference type="Proteomes" id="UP000034665"/>
    </source>
</evidence>
<dbReference type="PROSITE" id="PS51352">
    <property type="entry name" value="THIOREDOXIN_2"/>
    <property type="match status" value="1"/>
</dbReference>
<name>A0A0G0QQG5_9BACT</name>
<comment type="similarity">
    <text evidence="1">Belongs to the thioredoxin family. DsbA subfamily.</text>
</comment>
<accession>A0A0G0QQG5</accession>
<keyword evidence="3" id="KW-0560">Oxidoreductase</keyword>
<evidence type="ECO:0000256" key="5">
    <source>
        <dbReference type="ARBA" id="ARBA00023284"/>
    </source>
</evidence>
<keyword evidence="6" id="KW-1133">Transmembrane helix</keyword>
<feature type="domain" description="Thioredoxin" evidence="7">
    <location>
        <begin position="66"/>
        <end position="199"/>
    </location>
</feature>
<evidence type="ECO:0000256" key="6">
    <source>
        <dbReference type="SAM" id="Phobius"/>
    </source>
</evidence>
<dbReference type="AlphaFoldDB" id="A0A0G0QQG5"/>
<feature type="transmembrane region" description="Helical" evidence="6">
    <location>
        <begin position="33"/>
        <end position="53"/>
    </location>
</feature>
<dbReference type="STRING" id="1619013.UT41_C0001G0154"/>
<dbReference type="Proteomes" id="UP000034665">
    <property type="component" value="Unassembled WGS sequence"/>
</dbReference>
<dbReference type="InterPro" id="IPR013766">
    <property type="entry name" value="Thioredoxin_domain"/>
</dbReference>
<evidence type="ECO:0000256" key="3">
    <source>
        <dbReference type="ARBA" id="ARBA00023002"/>
    </source>
</evidence>
<proteinExistence type="inferred from homology"/>
<protein>
    <submittedName>
        <fullName evidence="8">DSBA oxidoreductase</fullName>
    </submittedName>
</protein>
<evidence type="ECO:0000256" key="2">
    <source>
        <dbReference type="ARBA" id="ARBA00022729"/>
    </source>
</evidence>
<reference evidence="8 9" key="1">
    <citation type="journal article" date="2015" name="Nature">
        <title>rRNA introns, odd ribosomes, and small enigmatic genomes across a large radiation of phyla.</title>
        <authorList>
            <person name="Brown C.T."/>
            <person name="Hug L.A."/>
            <person name="Thomas B.C."/>
            <person name="Sharon I."/>
            <person name="Castelle C.J."/>
            <person name="Singh A."/>
            <person name="Wilkins M.J."/>
            <person name="Williams K.H."/>
            <person name="Banfield J.F."/>
        </authorList>
    </citation>
    <scope>NUCLEOTIDE SEQUENCE [LARGE SCALE GENOMIC DNA]</scope>
</reference>
<keyword evidence="2" id="KW-0732">Signal</keyword>
<dbReference type="GO" id="GO:0016491">
    <property type="term" value="F:oxidoreductase activity"/>
    <property type="evidence" value="ECO:0007669"/>
    <property type="project" value="UniProtKB-KW"/>
</dbReference>
<sequence length="264" mass="28970">MEQNDIKNEQEVLEPVKAEEIVKVIKKEEKKEWMLPASIVFAAIVIAAAFIYASGMETSGPAAVNQALEEKAPEITERDTVLGNPNAQVTIVDYGDFQCPYCGKFYNDIEPFIRSEFIDTGKAKIVYKPLSFLGPESEAAAVAVECARDQGKFWEMHDGIFAEEYKEVEKMIAGTIASSEHNGNLNLALFQKIGKGFGLDQTAFTTCFNSGDKDAVIAQHMQDGQDVMGQGLSTPSIYINGKSIEPSVWSNKQALTTLINGLIK</sequence>
<evidence type="ECO:0000313" key="8">
    <source>
        <dbReference type="EMBL" id="KKR12610.1"/>
    </source>
</evidence>
<dbReference type="InterPro" id="IPR012336">
    <property type="entry name" value="Thioredoxin-like_fold"/>
</dbReference>
<dbReference type="SUPFAM" id="SSF52833">
    <property type="entry name" value="Thioredoxin-like"/>
    <property type="match status" value="1"/>
</dbReference>
<evidence type="ECO:0000259" key="7">
    <source>
        <dbReference type="PROSITE" id="PS51352"/>
    </source>
</evidence>
<gene>
    <name evidence="8" type="ORF">UT41_C0001G0154</name>
</gene>
<dbReference type="Pfam" id="PF13462">
    <property type="entry name" value="Thioredoxin_4"/>
    <property type="match status" value="1"/>
</dbReference>
<dbReference type="Gene3D" id="3.40.30.10">
    <property type="entry name" value="Glutaredoxin"/>
    <property type="match status" value="1"/>
</dbReference>
<comment type="caution">
    <text evidence="8">The sequence shown here is derived from an EMBL/GenBank/DDBJ whole genome shotgun (WGS) entry which is preliminary data.</text>
</comment>
<keyword evidence="6" id="KW-0472">Membrane</keyword>
<dbReference type="EMBL" id="LBWR01000001">
    <property type="protein sequence ID" value="KKR12610.1"/>
    <property type="molecule type" value="Genomic_DNA"/>
</dbReference>
<dbReference type="InterPro" id="IPR036249">
    <property type="entry name" value="Thioredoxin-like_sf"/>
</dbReference>
<dbReference type="PANTHER" id="PTHR13887">
    <property type="entry name" value="GLUTATHIONE S-TRANSFERASE KAPPA"/>
    <property type="match status" value="1"/>
</dbReference>
<keyword evidence="5" id="KW-0676">Redox-active center</keyword>
<dbReference type="PANTHER" id="PTHR13887:SF14">
    <property type="entry name" value="DISULFIDE BOND FORMATION PROTEIN D"/>
    <property type="match status" value="1"/>
</dbReference>